<evidence type="ECO:0000313" key="1">
    <source>
        <dbReference type="EMBL" id="GBM16933.1"/>
    </source>
</evidence>
<protein>
    <submittedName>
        <fullName evidence="1">Uncharacterized protein</fullName>
    </submittedName>
</protein>
<keyword evidence="2" id="KW-1185">Reference proteome</keyword>
<dbReference type="AlphaFoldDB" id="A0A4Y2DJF9"/>
<proteinExistence type="predicted"/>
<dbReference type="EMBL" id="BGPR01000381">
    <property type="protein sequence ID" value="GBM16933.1"/>
    <property type="molecule type" value="Genomic_DNA"/>
</dbReference>
<organism evidence="1 2">
    <name type="scientific">Araneus ventricosus</name>
    <name type="common">Orbweaver spider</name>
    <name type="synonym">Epeira ventricosa</name>
    <dbReference type="NCBI Taxonomy" id="182803"/>
    <lineage>
        <taxon>Eukaryota</taxon>
        <taxon>Metazoa</taxon>
        <taxon>Ecdysozoa</taxon>
        <taxon>Arthropoda</taxon>
        <taxon>Chelicerata</taxon>
        <taxon>Arachnida</taxon>
        <taxon>Araneae</taxon>
        <taxon>Araneomorphae</taxon>
        <taxon>Entelegynae</taxon>
        <taxon>Araneoidea</taxon>
        <taxon>Araneidae</taxon>
        <taxon>Araneus</taxon>
    </lineage>
</organism>
<name>A0A4Y2DJF9_ARAVE</name>
<gene>
    <name evidence="1" type="ORF">AVEN_267324_1</name>
</gene>
<evidence type="ECO:0000313" key="2">
    <source>
        <dbReference type="Proteomes" id="UP000499080"/>
    </source>
</evidence>
<reference evidence="1 2" key="1">
    <citation type="journal article" date="2019" name="Sci. Rep.">
        <title>Orb-weaving spider Araneus ventricosus genome elucidates the spidroin gene catalogue.</title>
        <authorList>
            <person name="Kono N."/>
            <person name="Nakamura H."/>
            <person name="Ohtoshi R."/>
            <person name="Moran D.A.P."/>
            <person name="Shinohara A."/>
            <person name="Yoshida Y."/>
            <person name="Fujiwara M."/>
            <person name="Mori M."/>
            <person name="Tomita M."/>
            <person name="Arakawa K."/>
        </authorList>
    </citation>
    <scope>NUCLEOTIDE SEQUENCE [LARGE SCALE GENOMIC DNA]</scope>
</reference>
<sequence>MTTLESLLVSFGEEEKCLCGPLRGLEQALSARVLPDSVQQVPVHLGEGDHLFGLRLIRVEVAIVRQELPDGVTAAVHHCDRLIAHCRRNGRERAASGWFL</sequence>
<accession>A0A4Y2DJF9</accession>
<dbReference type="Proteomes" id="UP000499080">
    <property type="component" value="Unassembled WGS sequence"/>
</dbReference>
<comment type="caution">
    <text evidence="1">The sequence shown here is derived from an EMBL/GenBank/DDBJ whole genome shotgun (WGS) entry which is preliminary data.</text>
</comment>